<evidence type="ECO:0000313" key="4">
    <source>
        <dbReference type="Proteomes" id="UP000053424"/>
    </source>
</evidence>
<sequence length="292" mass="32196">MLRPCSLPLFWLAFMIQIGRSRYATITPYSRGHPALHSSLSANVRAPVCCFAELSSMISVIMILRVYALYRRSLPILIFLMILWATQIAVSAIGLHTGYRVPLPPMLVGCILTGDSPIFPSLWVSPLITDSCIFILTLWRTRQYIKDSGTAPTVYIFVRDGALYFLVIFLANLMNTLVYFLAPVDLRALGASFSQMITAVMISRLVLNLRSVSTEHHSSPPGPYQGPNVRGGIPDQSFLTRTIGNLGGDMAFSGYTTTTSGDSEGRLEAEIPLVNVSRRSDFSGNTYSTTRV</sequence>
<name>A0A0C3C1H4_HEBCY</name>
<evidence type="ECO:0000256" key="2">
    <source>
        <dbReference type="SAM" id="SignalP"/>
    </source>
</evidence>
<dbReference type="HOGENOM" id="CLU_035509_2_4_1"/>
<dbReference type="STRING" id="686832.A0A0C3C1H4"/>
<keyword evidence="1" id="KW-0812">Transmembrane</keyword>
<feature type="transmembrane region" description="Helical" evidence="1">
    <location>
        <begin position="161"/>
        <end position="182"/>
    </location>
</feature>
<reference evidence="3 4" key="1">
    <citation type="submission" date="2014-04" db="EMBL/GenBank/DDBJ databases">
        <authorList>
            <consortium name="DOE Joint Genome Institute"/>
            <person name="Kuo A."/>
            <person name="Gay G."/>
            <person name="Dore J."/>
            <person name="Kohler A."/>
            <person name="Nagy L.G."/>
            <person name="Floudas D."/>
            <person name="Copeland A."/>
            <person name="Barry K.W."/>
            <person name="Cichocki N."/>
            <person name="Veneault-Fourrey C."/>
            <person name="LaButti K."/>
            <person name="Lindquist E.A."/>
            <person name="Lipzen A."/>
            <person name="Lundell T."/>
            <person name="Morin E."/>
            <person name="Murat C."/>
            <person name="Sun H."/>
            <person name="Tunlid A."/>
            <person name="Henrissat B."/>
            <person name="Grigoriev I.V."/>
            <person name="Hibbett D.S."/>
            <person name="Martin F."/>
            <person name="Nordberg H.P."/>
            <person name="Cantor M.N."/>
            <person name="Hua S.X."/>
        </authorList>
    </citation>
    <scope>NUCLEOTIDE SEQUENCE [LARGE SCALE GENOMIC DNA]</scope>
    <source>
        <strain evidence="4">h7</strain>
    </source>
</reference>
<proteinExistence type="predicted"/>
<feature type="transmembrane region" description="Helical" evidence="1">
    <location>
        <begin position="45"/>
        <end position="64"/>
    </location>
</feature>
<reference evidence="4" key="2">
    <citation type="submission" date="2015-01" db="EMBL/GenBank/DDBJ databases">
        <title>Evolutionary Origins and Diversification of the Mycorrhizal Mutualists.</title>
        <authorList>
            <consortium name="DOE Joint Genome Institute"/>
            <consortium name="Mycorrhizal Genomics Consortium"/>
            <person name="Kohler A."/>
            <person name="Kuo A."/>
            <person name="Nagy L.G."/>
            <person name="Floudas D."/>
            <person name="Copeland A."/>
            <person name="Barry K.W."/>
            <person name="Cichocki N."/>
            <person name="Veneault-Fourrey C."/>
            <person name="LaButti K."/>
            <person name="Lindquist E.A."/>
            <person name="Lipzen A."/>
            <person name="Lundell T."/>
            <person name="Morin E."/>
            <person name="Murat C."/>
            <person name="Riley R."/>
            <person name="Ohm R."/>
            <person name="Sun H."/>
            <person name="Tunlid A."/>
            <person name="Henrissat B."/>
            <person name="Grigoriev I.V."/>
            <person name="Hibbett D.S."/>
            <person name="Martin F."/>
        </authorList>
    </citation>
    <scope>NUCLEOTIDE SEQUENCE [LARGE SCALE GENOMIC DNA]</scope>
    <source>
        <strain evidence="4">h7</strain>
    </source>
</reference>
<dbReference type="EMBL" id="KN831777">
    <property type="protein sequence ID" value="KIM42725.1"/>
    <property type="molecule type" value="Genomic_DNA"/>
</dbReference>
<dbReference type="AlphaFoldDB" id="A0A0C3C1H4"/>
<keyword evidence="2" id="KW-0732">Signal</keyword>
<dbReference type="OrthoDB" id="3242376at2759"/>
<evidence type="ECO:0000313" key="3">
    <source>
        <dbReference type="EMBL" id="KIM42725.1"/>
    </source>
</evidence>
<dbReference type="Proteomes" id="UP000053424">
    <property type="component" value="Unassembled WGS sequence"/>
</dbReference>
<keyword evidence="4" id="KW-1185">Reference proteome</keyword>
<keyword evidence="1" id="KW-0472">Membrane</keyword>
<evidence type="ECO:0000256" key="1">
    <source>
        <dbReference type="SAM" id="Phobius"/>
    </source>
</evidence>
<keyword evidence="1" id="KW-1133">Transmembrane helix</keyword>
<feature type="signal peptide" evidence="2">
    <location>
        <begin position="1"/>
        <end position="21"/>
    </location>
</feature>
<accession>A0A0C3C1H4</accession>
<feature type="transmembrane region" description="Helical" evidence="1">
    <location>
        <begin position="76"/>
        <end position="98"/>
    </location>
</feature>
<feature type="transmembrane region" description="Helical" evidence="1">
    <location>
        <begin position="118"/>
        <end position="140"/>
    </location>
</feature>
<protein>
    <submittedName>
        <fullName evidence="3">Uncharacterized protein</fullName>
    </submittedName>
</protein>
<gene>
    <name evidence="3" type="ORF">M413DRAFT_122455</name>
</gene>
<organism evidence="3 4">
    <name type="scientific">Hebeloma cylindrosporum</name>
    <dbReference type="NCBI Taxonomy" id="76867"/>
    <lineage>
        <taxon>Eukaryota</taxon>
        <taxon>Fungi</taxon>
        <taxon>Dikarya</taxon>
        <taxon>Basidiomycota</taxon>
        <taxon>Agaricomycotina</taxon>
        <taxon>Agaricomycetes</taxon>
        <taxon>Agaricomycetidae</taxon>
        <taxon>Agaricales</taxon>
        <taxon>Agaricineae</taxon>
        <taxon>Hymenogastraceae</taxon>
        <taxon>Hebeloma</taxon>
    </lineage>
</organism>
<feature type="chain" id="PRO_5002175883" evidence="2">
    <location>
        <begin position="22"/>
        <end position="292"/>
    </location>
</feature>